<dbReference type="Pfam" id="PF04493">
    <property type="entry name" value="Endonuclease_5"/>
    <property type="match status" value="1"/>
</dbReference>
<gene>
    <name evidence="1" type="ORF">GCM10009827_044230</name>
</gene>
<evidence type="ECO:0000313" key="2">
    <source>
        <dbReference type="Proteomes" id="UP001501470"/>
    </source>
</evidence>
<dbReference type="RefSeq" id="WP_344503894.1">
    <property type="nucleotide sequence ID" value="NZ_BAAAQD010000008.1"/>
</dbReference>
<reference evidence="1 2" key="1">
    <citation type="journal article" date="2019" name="Int. J. Syst. Evol. Microbiol.">
        <title>The Global Catalogue of Microorganisms (GCM) 10K type strain sequencing project: providing services to taxonomists for standard genome sequencing and annotation.</title>
        <authorList>
            <consortium name="The Broad Institute Genomics Platform"/>
            <consortium name="The Broad Institute Genome Sequencing Center for Infectious Disease"/>
            <person name="Wu L."/>
            <person name="Ma J."/>
        </authorList>
    </citation>
    <scope>NUCLEOTIDE SEQUENCE [LARGE SCALE GENOMIC DNA]</scope>
    <source>
        <strain evidence="1 2">JCM 15933</strain>
    </source>
</reference>
<keyword evidence="1" id="KW-0255">Endonuclease</keyword>
<dbReference type="Proteomes" id="UP001501470">
    <property type="component" value="Unassembled WGS sequence"/>
</dbReference>
<dbReference type="Gene3D" id="3.30.2170.10">
    <property type="entry name" value="archaeoglobus fulgidus dsm 4304 superfamily"/>
    <property type="match status" value="1"/>
</dbReference>
<comment type="caution">
    <text evidence="1">The sequence shown here is derived from an EMBL/GenBank/DDBJ whole genome shotgun (WGS) entry which is preliminary data.</text>
</comment>
<proteinExistence type="predicted"/>
<keyword evidence="1" id="KW-0540">Nuclease</keyword>
<dbReference type="EMBL" id="BAAAQD010000008">
    <property type="protein sequence ID" value="GAA1522998.1"/>
    <property type="molecule type" value="Genomic_DNA"/>
</dbReference>
<sequence>MNPRRYGAIDVDYPDTGGARGALVVAGEPTFGALLDERVAWLDDVAPYEPGAFYKRELPAVHALLDPLPPLDLLIVDGYVDLDPDGRPGLGAHVRDALGIPVVGVAKTAFRSATHAVAVRRGGADRPLFVTAAGVPLPDAAAMVAAMAGAFRLPDALRRVDALARGRGTPFQR</sequence>
<dbReference type="InterPro" id="IPR007581">
    <property type="entry name" value="Endonuclease-V"/>
</dbReference>
<name>A0ABN2APG2_9ACTN</name>
<keyword evidence="2" id="KW-1185">Reference proteome</keyword>
<organism evidence="1 2">
    <name type="scientific">Dactylosporangium maewongense</name>
    <dbReference type="NCBI Taxonomy" id="634393"/>
    <lineage>
        <taxon>Bacteria</taxon>
        <taxon>Bacillati</taxon>
        <taxon>Actinomycetota</taxon>
        <taxon>Actinomycetes</taxon>
        <taxon>Micromonosporales</taxon>
        <taxon>Micromonosporaceae</taxon>
        <taxon>Dactylosporangium</taxon>
    </lineage>
</organism>
<evidence type="ECO:0000313" key="1">
    <source>
        <dbReference type="EMBL" id="GAA1522998.1"/>
    </source>
</evidence>
<protein>
    <submittedName>
        <fullName evidence="1">Endonuclease V</fullName>
    </submittedName>
</protein>
<keyword evidence="1" id="KW-0378">Hydrolase</keyword>
<dbReference type="GO" id="GO:0004519">
    <property type="term" value="F:endonuclease activity"/>
    <property type="evidence" value="ECO:0007669"/>
    <property type="project" value="UniProtKB-KW"/>
</dbReference>
<accession>A0ABN2APG2</accession>